<reference evidence="1 2" key="1">
    <citation type="submission" date="2020-10" db="EMBL/GenBank/DDBJ databases">
        <title>Complete genome sequence of Paludibaculum fermentans P105T, a facultatively anaerobic acidobacterium capable of dissimilatory Fe(III) reduction.</title>
        <authorList>
            <person name="Dedysh S.N."/>
            <person name="Beletsky A.V."/>
            <person name="Kulichevskaya I.S."/>
            <person name="Mardanov A.V."/>
            <person name="Ravin N.V."/>
        </authorList>
    </citation>
    <scope>NUCLEOTIDE SEQUENCE [LARGE SCALE GENOMIC DNA]</scope>
    <source>
        <strain evidence="1 2">P105</strain>
    </source>
</reference>
<keyword evidence="2" id="KW-1185">Reference proteome</keyword>
<evidence type="ECO:0000313" key="1">
    <source>
        <dbReference type="EMBL" id="QOY88182.1"/>
    </source>
</evidence>
<proteinExistence type="predicted"/>
<dbReference type="AlphaFoldDB" id="A0A7S7NR03"/>
<protein>
    <submittedName>
        <fullName evidence="1">Uncharacterized protein</fullName>
    </submittedName>
</protein>
<dbReference type="RefSeq" id="WP_194449845.1">
    <property type="nucleotide sequence ID" value="NZ_CP063849.1"/>
</dbReference>
<organism evidence="1 2">
    <name type="scientific">Paludibaculum fermentans</name>
    <dbReference type="NCBI Taxonomy" id="1473598"/>
    <lineage>
        <taxon>Bacteria</taxon>
        <taxon>Pseudomonadati</taxon>
        <taxon>Acidobacteriota</taxon>
        <taxon>Terriglobia</taxon>
        <taxon>Bryobacterales</taxon>
        <taxon>Bryobacteraceae</taxon>
        <taxon>Paludibaculum</taxon>
    </lineage>
</organism>
<name>A0A7S7NR03_PALFE</name>
<evidence type="ECO:0000313" key="2">
    <source>
        <dbReference type="Proteomes" id="UP000593892"/>
    </source>
</evidence>
<accession>A0A7S7NR03</accession>
<dbReference type="KEGG" id="pfer:IRI77_36515"/>
<dbReference type="Pfam" id="PF23140">
    <property type="entry name" value="Gp80"/>
    <property type="match status" value="1"/>
</dbReference>
<gene>
    <name evidence="1" type="ORF">IRI77_36515</name>
</gene>
<sequence length="132" mass="13653">MPGKSQTHTDAVLNLLRGTTVNGISPFVGLFSAAPANDAGAGTELAGNGYQRQAATFGAPATDTGNVRKISNTSNISFGPSSSAWLQAVAFGIFDAETSGALLYWDVLPTPKTVEQDDYGQFAPGSLVVKED</sequence>
<dbReference type="Proteomes" id="UP000593892">
    <property type="component" value="Chromosome"/>
</dbReference>
<dbReference type="EMBL" id="CP063849">
    <property type="protein sequence ID" value="QOY88182.1"/>
    <property type="molecule type" value="Genomic_DNA"/>
</dbReference>
<dbReference type="InterPro" id="IPR056908">
    <property type="entry name" value="Gp80-like"/>
</dbReference>